<keyword evidence="3" id="KW-1185">Reference proteome</keyword>
<dbReference type="SUPFAM" id="SSF109854">
    <property type="entry name" value="DinB/YfiT-like putative metalloenzymes"/>
    <property type="match status" value="1"/>
</dbReference>
<dbReference type="EMBL" id="MQUA01000013">
    <property type="protein sequence ID" value="PQB06512.1"/>
    <property type="molecule type" value="Genomic_DNA"/>
</dbReference>
<evidence type="ECO:0000259" key="1">
    <source>
        <dbReference type="Pfam" id="PF12867"/>
    </source>
</evidence>
<dbReference type="OrthoDB" id="954225at2"/>
<protein>
    <recommendedName>
        <fullName evidence="1">DinB-like domain-containing protein</fullName>
    </recommendedName>
</protein>
<dbReference type="Gene3D" id="1.20.120.450">
    <property type="entry name" value="dinb family like domain"/>
    <property type="match status" value="1"/>
</dbReference>
<dbReference type="InterPro" id="IPR024775">
    <property type="entry name" value="DinB-like"/>
</dbReference>
<dbReference type="RefSeq" id="WP_104808764.1">
    <property type="nucleotide sequence ID" value="NZ_MQUA01000013.1"/>
</dbReference>
<feature type="domain" description="DinB-like" evidence="1">
    <location>
        <begin position="19"/>
        <end position="169"/>
    </location>
</feature>
<reference evidence="2 3" key="1">
    <citation type="submission" date="2016-11" db="EMBL/GenBank/DDBJ databases">
        <title>Trade-off between light-utilization and light-protection in marine flavobacteria.</title>
        <authorList>
            <person name="Kumagai Y."/>
        </authorList>
    </citation>
    <scope>NUCLEOTIDE SEQUENCE [LARGE SCALE GENOMIC DNA]</scope>
    <source>
        <strain evidence="2 3">ATCC 700397</strain>
    </source>
</reference>
<comment type="caution">
    <text evidence="2">The sequence shown here is derived from an EMBL/GenBank/DDBJ whole genome shotgun (WGS) entry which is preliminary data.</text>
</comment>
<dbReference type="Pfam" id="PF12867">
    <property type="entry name" value="DinB_2"/>
    <property type="match status" value="1"/>
</dbReference>
<dbReference type="InterPro" id="IPR034660">
    <property type="entry name" value="DinB/YfiT-like"/>
</dbReference>
<accession>A0A2S7KV38</accession>
<name>A0A2S7KV38_9FLAO</name>
<dbReference type="AlphaFoldDB" id="A0A2S7KV38"/>
<evidence type="ECO:0000313" key="3">
    <source>
        <dbReference type="Proteomes" id="UP000239522"/>
    </source>
</evidence>
<gene>
    <name evidence="2" type="ORF">BST83_04540</name>
</gene>
<organism evidence="2 3">
    <name type="scientific">Polaribacter filamentus</name>
    <dbReference type="NCBI Taxonomy" id="53483"/>
    <lineage>
        <taxon>Bacteria</taxon>
        <taxon>Pseudomonadati</taxon>
        <taxon>Bacteroidota</taxon>
        <taxon>Flavobacteriia</taxon>
        <taxon>Flavobacteriales</taxon>
        <taxon>Flavobacteriaceae</taxon>
    </lineage>
</organism>
<proteinExistence type="predicted"/>
<evidence type="ECO:0000313" key="2">
    <source>
        <dbReference type="EMBL" id="PQB06512.1"/>
    </source>
</evidence>
<sequence>MDKVKIANLLDVKYQELFNWLEHQPIENWEKGPDTKWSTGQHIQHLVDSLQLLNNALSYPRFILKYKFGICNRKLRDYETVVKIYNQKLIENKDGARTFNQKLKKPTLKERDRLLTRLQIQQKKLQYKTVHISERNLDTLLLRHPLMGKMTVREIIMWTAYHTEHHTNTLQNLY</sequence>
<dbReference type="Proteomes" id="UP000239522">
    <property type="component" value="Unassembled WGS sequence"/>
</dbReference>